<reference evidence="1" key="2">
    <citation type="submission" date="2023-06" db="EMBL/GenBank/DDBJ databases">
        <authorList>
            <consortium name="Lawrence Berkeley National Laboratory"/>
            <person name="Haridas S."/>
            <person name="Hensen N."/>
            <person name="Bonometti L."/>
            <person name="Westerberg I."/>
            <person name="Brannstrom I.O."/>
            <person name="Guillou S."/>
            <person name="Cros-Aarteil S."/>
            <person name="Calhoun S."/>
            <person name="Kuo A."/>
            <person name="Mondo S."/>
            <person name="Pangilinan J."/>
            <person name="Riley R."/>
            <person name="Labutti K."/>
            <person name="Andreopoulos B."/>
            <person name="Lipzen A."/>
            <person name="Chen C."/>
            <person name="Yanf M."/>
            <person name="Daum C."/>
            <person name="Ng V."/>
            <person name="Clum A."/>
            <person name="Steindorff A."/>
            <person name="Ohm R."/>
            <person name="Martin F."/>
            <person name="Silar P."/>
            <person name="Natvig D."/>
            <person name="Lalanne C."/>
            <person name="Gautier V."/>
            <person name="Ament-Velasquez S.L."/>
            <person name="Kruys A."/>
            <person name="Hutchinson M.I."/>
            <person name="Powell A.J."/>
            <person name="Barry K."/>
            <person name="Miller A.N."/>
            <person name="Grigoriev I.V."/>
            <person name="Debuchy R."/>
            <person name="Gladieux P."/>
            <person name="Thoren M.H."/>
            <person name="Johannesson H."/>
        </authorList>
    </citation>
    <scope>NUCLEOTIDE SEQUENCE</scope>
    <source>
        <strain evidence="1">CBS 955.72</strain>
    </source>
</reference>
<evidence type="ECO:0000313" key="2">
    <source>
        <dbReference type="Proteomes" id="UP001275084"/>
    </source>
</evidence>
<protein>
    <submittedName>
        <fullName evidence="1">Uncharacterized protein</fullName>
    </submittedName>
</protein>
<reference evidence="1" key="1">
    <citation type="journal article" date="2023" name="Mol. Phylogenet. Evol.">
        <title>Genome-scale phylogeny and comparative genomics of the fungal order Sordariales.</title>
        <authorList>
            <person name="Hensen N."/>
            <person name="Bonometti L."/>
            <person name="Westerberg I."/>
            <person name="Brannstrom I.O."/>
            <person name="Guillou S."/>
            <person name="Cros-Aarteil S."/>
            <person name="Calhoun S."/>
            <person name="Haridas S."/>
            <person name="Kuo A."/>
            <person name="Mondo S."/>
            <person name="Pangilinan J."/>
            <person name="Riley R."/>
            <person name="LaButti K."/>
            <person name="Andreopoulos B."/>
            <person name="Lipzen A."/>
            <person name="Chen C."/>
            <person name="Yan M."/>
            <person name="Daum C."/>
            <person name="Ng V."/>
            <person name="Clum A."/>
            <person name="Steindorff A."/>
            <person name="Ohm R.A."/>
            <person name="Martin F."/>
            <person name="Silar P."/>
            <person name="Natvig D.O."/>
            <person name="Lalanne C."/>
            <person name="Gautier V."/>
            <person name="Ament-Velasquez S.L."/>
            <person name="Kruys A."/>
            <person name="Hutchinson M.I."/>
            <person name="Powell A.J."/>
            <person name="Barry K."/>
            <person name="Miller A.N."/>
            <person name="Grigoriev I.V."/>
            <person name="Debuchy R."/>
            <person name="Gladieux P."/>
            <person name="Hiltunen Thoren M."/>
            <person name="Johannesson H."/>
        </authorList>
    </citation>
    <scope>NUCLEOTIDE SEQUENCE</scope>
    <source>
        <strain evidence="1">CBS 955.72</strain>
    </source>
</reference>
<dbReference type="EMBL" id="JAUIQD010000001">
    <property type="protein sequence ID" value="KAK3363747.1"/>
    <property type="molecule type" value="Genomic_DNA"/>
</dbReference>
<evidence type="ECO:0000313" key="1">
    <source>
        <dbReference type="EMBL" id="KAK3363747.1"/>
    </source>
</evidence>
<accession>A0AAJ0HW20</accession>
<gene>
    <name evidence="1" type="ORF">B0T25DRAFT_445302</name>
</gene>
<dbReference type="AlphaFoldDB" id="A0AAJ0HW20"/>
<organism evidence="1 2">
    <name type="scientific">Lasiosphaeria hispida</name>
    <dbReference type="NCBI Taxonomy" id="260671"/>
    <lineage>
        <taxon>Eukaryota</taxon>
        <taxon>Fungi</taxon>
        <taxon>Dikarya</taxon>
        <taxon>Ascomycota</taxon>
        <taxon>Pezizomycotina</taxon>
        <taxon>Sordariomycetes</taxon>
        <taxon>Sordariomycetidae</taxon>
        <taxon>Sordariales</taxon>
        <taxon>Lasiosphaeriaceae</taxon>
        <taxon>Lasiosphaeria</taxon>
    </lineage>
</organism>
<name>A0AAJ0HW20_9PEZI</name>
<dbReference type="Proteomes" id="UP001275084">
    <property type="component" value="Unassembled WGS sequence"/>
</dbReference>
<feature type="non-terminal residue" evidence="1">
    <location>
        <position position="1"/>
    </location>
</feature>
<proteinExistence type="predicted"/>
<keyword evidence="2" id="KW-1185">Reference proteome</keyword>
<comment type="caution">
    <text evidence="1">The sequence shown here is derived from an EMBL/GenBank/DDBJ whole genome shotgun (WGS) entry which is preliminary data.</text>
</comment>
<sequence length="79" mass="9153">YNWRHIYSCYKKNQSGFVELCFLCSQWTSAEAQWSKHCQAHLDSETLPLQCNPLVHRGILATAGYCVFYMANPLLLPEQ</sequence>